<accession>A0A371I9K2</accession>
<dbReference type="Proteomes" id="UP000257109">
    <property type="component" value="Unassembled WGS sequence"/>
</dbReference>
<evidence type="ECO:0000313" key="2">
    <source>
        <dbReference type="Proteomes" id="UP000257109"/>
    </source>
</evidence>
<proteinExistence type="predicted"/>
<sequence>MPEGVPLDVDRDILKALAFQNFFNTLYDRTHCFDSIIIDHLSRMEGKEYAMEKINIQESFLDKQLFMEWPMKLIPQPSKSSTGPLALIMFMVPRVLIGNDGKHIWNNYLQNVLTKYDVRHKITTPYHPQTRGQHLSEKRAHKGSLEGYSSFLGTLSLEMEASQAHFTYLEDSQAHFTYLEVSQAHFTYLEVSQAHLLLKLLKYTLLLKLLKHISLTLKLLKHISLTLKIIMYN</sequence>
<dbReference type="InterPro" id="IPR036397">
    <property type="entry name" value="RNaseH_sf"/>
</dbReference>
<organism evidence="1 2">
    <name type="scientific">Mucuna pruriens</name>
    <name type="common">Velvet bean</name>
    <name type="synonym">Dolichos pruriens</name>
    <dbReference type="NCBI Taxonomy" id="157652"/>
    <lineage>
        <taxon>Eukaryota</taxon>
        <taxon>Viridiplantae</taxon>
        <taxon>Streptophyta</taxon>
        <taxon>Embryophyta</taxon>
        <taxon>Tracheophyta</taxon>
        <taxon>Spermatophyta</taxon>
        <taxon>Magnoliopsida</taxon>
        <taxon>eudicotyledons</taxon>
        <taxon>Gunneridae</taxon>
        <taxon>Pentapetalae</taxon>
        <taxon>rosids</taxon>
        <taxon>fabids</taxon>
        <taxon>Fabales</taxon>
        <taxon>Fabaceae</taxon>
        <taxon>Papilionoideae</taxon>
        <taxon>50 kb inversion clade</taxon>
        <taxon>NPAAA clade</taxon>
        <taxon>indigoferoid/millettioid clade</taxon>
        <taxon>Phaseoleae</taxon>
        <taxon>Mucuna</taxon>
    </lineage>
</organism>
<feature type="non-terminal residue" evidence="1">
    <location>
        <position position="1"/>
    </location>
</feature>
<comment type="caution">
    <text evidence="1">The sequence shown here is derived from an EMBL/GenBank/DDBJ whole genome shotgun (WGS) entry which is preliminary data.</text>
</comment>
<evidence type="ECO:0008006" key="3">
    <source>
        <dbReference type="Google" id="ProtNLM"/>
    </source>
</evidence>
<keyword evidence="2" id="KW-1185">Reference proteome</keyword>
<reference evidence="1" key="1">
    <citation type="submission" date="2018-05" db="EMBL/GenBank/DDBJ databases">
        <title>Draft genome of Mucuna pruriens seed.</title>
        <authorList>
            <person name="Nnadi N.E."/>
            <person name="Vos R."/>
            <person name="Hasami M.H."/>
            <person name="Devisetty U.K."/>
            <person name="Aguiy J.C."/>
        </authorList>
    </citation>
    <scope>NUCLEOTIDE SEQUENCE [LARGE SCALE GENOMIC DNA]</scope>
    <source>
        <strain evidence="1">JCA_2017</strain>
    </source>
</reference>
<gene>
    <name evidence="1" type="ORF">CR513_03556</name>
</gene>
<dbReference type="InterPro" id="IPR012337">
    <property type="entry name" value="RNaseH-like_sf"/>
</dbReference>
<protein>
    <recommendedName>
        <fullName evidence="3">Integrase catalytic domain-containing protein</fullName>
    </recommendedName>
</protein>
<evidence type="ECO:0000313" key="1">
    <source>
        <dbReference type="EMBL" id="RDY11727.1"/>
    </source>
</evidence>
<dbReference type="AlphaFoldDB" id="A0A371I9K2"/>
<dbReference type="Gene3D" id="3.30.420.10">
    <property type="entry name" value="Ribonuclease H-like superfamily/Ribonuclease H"/>
    <property type="match status" value="1"/>
</dbReference>
<dbReference type="SUPFAM" id="SSF53098">
    <property type="entry name" value="Ribonuclease H-like"/>
    <property type="match status" value="1"/>
</dbReference>
<dbReference type="EMBL" id="QJKJ01000591">
    <property type="protein sequence ID" value="RDY11727.1"/>
    <property type="molecule type" value="Genomic_DNA"/>
</dbReference>
<name>A0A371I9K2_MUCPR</name>
<dbReference type="GO" id="GO:0003676">
    <property type="term" value="F:nucleic acid binding"/>
    <property type="evidence" value="ECO:0007669"/>
    <property type="project" value="InterPro"/>
</dbReference>